<gene>
    <name evidence="1" type="ORF">tinsulaeT_21300</name>
</gene>
<accession>A0ABQ6GW97</accession>
<evidence type="ECO:0000313" key="1">
    <source>
        <dbReference type="EMBL" id="GLX78790.1"/>
    </source>
</evidence>
<evidence type="ECO:0008006" key="3">
    <source>
        <dbReference type="Google" id="ProtNLM"/>
    </source>
</evidence>
<dbReference type="PANTHER" id="PTHR12526:SF630">
    <property type="entry name" value="GLYCOSYLTRANSFERASE"/>
    <property type="match status" value="1"/>
</dbReference>
<name>A0ABQ6GW97_9GAMM</name>
<dbReference type="RefSeq" id="WP_284244659.1">
    <property type="nucleotide sequence ID" value="NZ_BSST01000001.1"/>
</dbReference>
<reference evidence="1 2" key="1">
    <citation type="submission" date="2023-03" db="EMBL/GenBank/DDBJ databases">
        <title>Draft genome sequence of Thalassotalea insulae KCTC 62186T.</title>
        <authorList>
            <person name="Sawabe T."/>
        </authorList>
    </citation>
    <scope>NUCLEOTIDE SEQUENCE [LARGE SCALE GENOMIC DNA]</scope>
    <source>
        <strain evidence="1 2">KCTC 62186</strain>
    </source>
</reference>
<dbReference type="PANTHER" id="PTHR12526">
    <property type="entry name" value="GLYCOSYLTRANSFERASE"/>
    <property type="match status" value="1"/>
</dbReference>
<organism evidence="1 2">
    <name type="scientific">Thalassotalea insulae</name>
    <dbReference type="NCBI Taxonomy" id="2056778"/>
    <lineage>
        <taxon>Bacteria</taxon>
        <taxon>Pseudomonadati</taxon>
        <taxon>Pseudomonadota</taxon>
        <taxon>Gammaproteobacteria</taxon>
        <taxon>Alteromonadales</taxon>
        <taxon>Colwelliaceae</taxon>
        <taxon>Thalassotalea</taxon>
    </lineage>
</organism>
<dbReference type="EMBL" id="BSST01000001">
    <property type="protein sequence ID" value="GLX78790.1"/>
    <property type="molecule type" value="Genomic_DNA"/>
</dbReference>
<dbReference type="Pfam" id="PF13692">
    <property type="entry name" value="Glyco_trans_1_4"/>
    <property type="match status" value="1"/>
</dbReference>
<dbReference type="SUPFAM" id="SSF53756">
    <property type="entry name" value="UDP-Glycosyltransferase/glycogen phosphorylase"/>
    <property type="match status" value="1"/>
</dbReference>
<dbReference type="Gene3D" id="3.40.50.2000">
    <property type="entry name" value="Glycogen Phosphorylase B"/>
    <property type="match status" value="1"/>
</dbReference>
<comment type="caution">
    <text evidence="1">The sequence shown here is derived from an EMBL/GenBank/DDBJ whole genome shotgun (WGS) entry which is preliminary data.</text>
</comment>
<proteinExistence type="predicted"/>
<sequence>MQLDVVIEQRFYQTPDGNYWTENAFAYDFWTRYLTVFQQVNIVARVQQVKQGKENWHQVNGDRVEFCPLPYYLGLKSFLLTLPKLIHTLVAKRYQKRKVLFRIPGVLSLLYRVFAMPVKANYGAEVVGDPADTFSNNASSSRLRPVIRWAFIKMLRWQCRHASAISYVTKEALQRKYPANENAFQTHYSSIQLSDSDYFQRTSYSLSKAIKLLCIGNLSQPYKGCDFMLLSVAQMQQQGLNVHLSWIGGGQLLNSMRQLADDLKISQYVDFIGNVSEREQIHQYLDSHDIFILSSRQEGLPRVVIEAMARSLICVATNVGGVNELLAPEYIIERDNIAQLIEKITQISQMKQAQLMSLSLQNYHKALDYDDDILANRRLHMYQSLLR</sequence>
<dbReference type="Proteomes" id="UP001157186">
    <property type="component" value="Unassembled WGS sequence"/>
</dbReference>
<protein>
    <recommendedName>
        <fullName evidence="3">Glycosyltransferase</fullName>
    </recommendedName>
</protein>
<keyword evidence="2" id="KW-1185">Reference proteome</keyword>
<evidence type="ECO:0000313" key="2">
    <source>
        <dbReference type="Proteomes" id="UP001157186"/>
    </source>
</evidence>